<accession>A0A382A7L4</accession>
<evidence type="ECO:0000313" key="1">
    <source>
        <dbReference type="EMBL" id="SVA97092.1"/>
    </source>
</evidence>
<feature type="non-terminal residue" evidence="1">
    <location>
        <position position="676"/>
    </location>
</feature>
<dbReference type="EMBL" id="UINC01024100">
    <property type="protein sequence ID" value="SVA97092.1"/>
    <property type="molecule type" value="Genomic_DNA"/>
</dbReference>
<sequence>MKVNLRKYSPRWRLGILQALGVMLLLTAPACDFDVPEKFVMPTWFLDIKIPLVQKRYEMGDLSNPDYNIFPTPDSMGFQIVYEAEFPFTSLDPENLKIDFPGGYMETAIPATEMPGVDASSLALPEIPPIELIIPVVDTTGSAYYLDTAITLIPLLDEDGNPVFETDPDTGLPLVDEDGNPILIWDTLEVEVDGVSYIGTPFQFPIDSVRTLSATFYNAAIADPINNVLSTIFEEINGQAPIDLELNSLLPDTEPQLISSIDTINISDGVNSVYATTIKNYGIPTNLSSVYSRLVTGIEALDDTIANHVSDAIAIGTELNETKDLGGEGLAQLLQITTGFQLDLAPIGTFVTLSPPANPNELTRIDSFLYVDFKIQFGLDGVESMDVSIDSVGLGIDAPEIPFGATENEDGTSTSLELYRTVLSSEGVPYNSNRLQILNLKNTFPFNIKFLMDYKNFFIPEGNVPVKIDQILVPGETYNFDISLKGDTMRAANPDSAIEKLDLELDVSIPTQKVTIPLDGSSLGGMGLTIRFGSLQFKELEANIIQGFPSVPQDQEMPQGFKGATIADVRLALIMKSQIKLPVRMNMDFAGVDVFGDTTRMSFAIDTIGYPLTSLDTSMTVIELNRWGTRIQIYDRTTDSIATYDTLVVPAEGQGTIIDLMASNPEKLIIDASARI</sequence>
<name>A0A382A7L4_9ZZZZ</name>
<proteinExistence type="predicted"/>
<protein>
    <submittedName>
        <fullName evidence="1">Uncharacterized protein</fullName>
    </submittedName>
</protein>
<organism evidence="1">
    <name type="scientific">marine metagenome</name>
    <dbReference type="NCBI Taxonomy" id="408172"/>
    <lineage>
        <taxon>unclassified sequences</taxon>
        <taxon>metagenomes</taxon>
        <taxon>ecological metagenomes</taxon>
    </lineage>
</organism>
<dbReference type="AlphaFoldDB" id="A0A382A7L4"/>
<reference evidence="1" key="1">
    <citation type="submission" date="2018-05" db="EMBL/GenBank/DDBJ databases">
        <authorList>
            <person name="Lanie J.A."/>
            <person name="Ng W.-L."/>
            <person name="Kazmierczak K.M."/>
            <person name="Andrzejewski T.M."/>
            <person name="Davidsen T.M."/>
            <person name="Wayne K.J."/>
            <person name="Tettelin H."/>
            <person name="Glass J.I."/>
            <person name="Rusch D."/>
            <person name="Podicherti R."/>
            <person name="Tsui H.-C.T."/>
            <person name="Winkler M.E."/>
        </authorList>
    </citation>
    <scope>NUCLEOTIDE SEQUENCE</scope>
</reference>
<gene>
    <name evidence="1" type="ORF">METZ01_LOCUS149946</name>
</gene>